<evidence type="ECO:0000313" key="2">
    <source>
        <dbReference type="EMBL" id="KAJ7708153.1"/>
    </source>
</evidence>
<feature type="compositionally biased region" description="Polar residues" evidence="1">
    <location>
        <begin position="145"/>
        <end position="156"/>
    </location>
</feature>
<protein>
    <submittedName>
        <fullName evidence="2">Uncharacterized protein</fullName>
    </submittedName>
</protein>
<sequence>MERAKQPPPHPRRSQMPQARAPTQNKEKKKVYILHCLLQKEKKSTEVDKKSTESPEVKVKGKTTKPKPELLTTSVLNLLKGALAADTPAPSPITTTKPKPELKITTARTAQGKLWSQTGVPVYKVKGKDKDKDKDKHPPPDSPPTTNEILSPTAYVQTLKRRNRKTSLVQSSPGEEKAEARPFVRDVLPHFDASTRRMPAAWVAQNMPRHMLEERKREQEGRNRKPTAAESMESAIEALIPTSEAEGRK</sequence>
<name>A0AAD7GYS1_MYCRO</name>
<feature type="compositionally biased region" description="Basic and acidic residues" evidence="1">
    <location>
        <begin position="42"/>
        <end position="59"/>
    </location>
</feature>
<gene>
    <name evidence="2" type="ORF">B0H17DRAFT_1124930</name>
</gene>
<keyword evidence="3" id="KW-1185">Reference proteome</keyword>
<feature type="compositionally biased region" description="Polar residues" evidence="1">
    <location>
        <begin position="106"/>
        <end position="119"/>
    </location>
</feature>
<dbReference type="EMBL" id="JARKIE010000004">
    <property type="protein sequence ID" value="KAJ7708153.1"/>
    <property type="molecule type" value="Genomic_DNA"/>
</dbReference>
<evidence type="ECO:0000256" key="1">
    <source>
        <dbReference type="SAM" id="MobiDB-lite"/>
    </source>
</evidence>
<proteinExistence type="predicted"/>
<dbReference type="AlphaFoldDB" id="A0AAD7GYS1"/>
<dbReference type="Proteomes" id="UP001221757">
    <property type="component" value="Unassembled WGS sequence"/>
</dbReference>
<feature type="compositionally biased region" description="Polar residues" evidence="1">
    <location>
        <begin position="15"/>
        <end position="24"/>
    </location>
</feature>
<feature type="region of interest" description="Disordered" evidence="1">
    <location>
        <begin position="83"/>
        <end position="181"/>
    </location>
</feature>
<evidence type="ECO:0000313" key="3">
    <source>
        <dbReference type="Proteomes" id="UP001221757"/>
    </source>
</evidence>
<organism evidence="2 3">
    <name type="scientific">Mycena rosella</name>
    <name type="common">Pink bonnet</name>
    <name type="synonym">Agaricus rosellus</name>
    <dbReference type="NCBI Taxonomy" id="1033263"/>
    <lineage>
        <taxon>Eukaryota</taxon>
        <taxon>Fungi</taxon>
        <taxon>Dikarya</taxon>
        <taxon>Basidiomycota</taxon>
        <taxon>Agaricomycotina</taxon>
        <taxon>Agaricomycetes</taxon>
        <taxon>Agaricomycetidae</taxon>
        <taxon>Agaricales</taxon>
        <taxon>Marasmiineae</taxon>
        <taxon>Mycenaceae</taxon>
        <taxon>Mycena</taxon>
    </lineage>
</organism>
<comment type="caution">
    <text evidence="2">The sequence shown here is derived from an EMBL/GenBank/DDBJ whole genome shotgun (WGS) entry which is preliminary data.</text>
</comment>
<reference evidence="2" key="1">
    <citation type="submission" date="2023-03" db="EMBL/GenBank/DDBJ databases">
        <title>Massive genome expansion in bonnet fungi (Mycena s.s.) driven by repeated elements and novel gene families across ecological guilds.</title>
        <authorList>
            <consortium name="Lawrence Berkeley National Laboratory"/>
            <person name="Harder C.B."/>
            <person name="Miyauchi S."/>
            <person name="Viragh M."/>
            <person name="Kuo A."/>
            <person name="Thoen E."/>
            <person name="Andreopoulos B."/>
            <person name="Lu D."/>
            <person name="Skrede I."/>
            <person name="Drula E."/>
            <person name="Henrissat B."/>
            <person name="Morin E."/>
            <person name="Kohler A."/>
            <person name="Barry K."/>
            <person name="LaButti K."/>
            <person name="Morin E."/>
            <person name="Salamov A."/>
            <person name="Lipzen A."/>
            <person name="Mereny Z."/>
            <person name="Hegedus B."/>
            <person name="Baldrian P."/>
            <person name="Stursova M."/>
            <person name="Weitz H."/>
            <person name="Taylor A."/>
            <person name="Grigoriev I.V."/>
            <person name="Nagy L.G."/>
            <person name="Martin F."/>
            <person name="Kauserud H."/>
        </authorList>
    </citation>
    <scope>NUCLEOTIDE SEQUENCE</scope>
    <source>
        <strain evidence="2">CBHHK067</strain>
    </source>
</reference>
<feature type="compositionally biased region" description="Basic and acidic residues" evidence="1">
    <location>
        <begin position="126"/>
        <end position="139"/>
    </location>
</feature>
<feature type="region of interest" description="Disordered" evidence="1">
    <location>
        <begin position="42"/>
        <end position="68"/>
    </location>
</feature>
<feature type="compositionally biased region" description="Basic and acidic residues" evidence="1">
    <location>
        <begin position="212"/>
        <end position="223"/>
    </location>
</feature>
<feature type="region of interest" description="Disordered" evidence="1">
    <location>
        <begin position="212"/>
        <end position="249"/>
    </location>
</feature>
<feature type="region of interest" description="Disordered" evidence="1">
    <location>
        <begin position="1"/>
        <end position="29"/>
    </location>
</feature>
<accession>A0AAD7GYS1</accession>